<proteinExistence type="predicted"/>
<dbReference type="AlphaFoldDB" id="M2N5Y9"/>
<dbReference type="Proteomes" id="UP000011761">
    <property type="component" value="Unassembled WGS sequence"/>
</dbReference>
<dbReference type="RefSeq" id="XP_007678010.1">
    <property type="nucleotide sequence ID" value="XM_007679820.1"/>
</dbReference>
<evidence type="ECO:0000313" key="1">
    <source>
        <dbReference type="EMBL" id="EMC94449.1"/>
    </source>
</evidence>
<reference evidence="1 2" key="1">
    <citation type="journal article" date="2012" name="PLoS Pathog.">
        <title>Diverse lifestyles and strategies of plant pathogenesis encoded in the genomes of eighteen Dothideomycetes fungi.</title>
        <authorList>
            <person name="Ohm R.A."/>
            <person name="Feau N."/>
            <person name="Henrissat B."/>
            <person name="Schoch C.L."/>
            <person name="Horwitz B.A."/>
            <person name="Barry K.W."/>
            <person name="Condon B.J."/>
            <person name="Copeland A.C."/>
            <person name="Dhillon B."/>
            <person name="Glaser F."/>
            <person name="Hesse C.N."/>
            <person name="Kosti I."/>
            <person name="LaButti K."/>
            <person name="Lindquist E.A."/>
            <person name="Lucas S."/>
            <person name="Salamov A.A."/>
            <person name="Bradshaw R.E."/>
            <person name="Ciuffetti L."/>
            <person name="Hamelin R.C."/>
            <person name="Kema G.H.J."/>
            <person name="Lawrence C."/>
            <person name="Scott J.A."/>
            <person name="Spatafora J.W."/>
            <person name="Turgeon B.G."/>
            <person name="de Wit P.J.G.M."/>
            <person name="Zhong S."/>
            <person name="Goodwin S.B."/>
            <person name="Grigoriev I.V."/>
        </authorList>
    </citation>
    <scope>NUCLEOTIDE SEQUENCE [LARGE SCALE GENOMIC DNA]</scope>
    <source>
        <strain evidence="1 2">UAMH 10762</strain>
    </source>
</reference>
<dbReference type="HOGENOM" id="CLU_2922270_0_0_1"/>
<dbReference type="KEGG" id="bcom:BAUCODRAFT_35669"/>
<organism evidence="1 2">
    <name type="scientific">Baudoinia panamericana (strain UAMH 10762)</name>
    <name type="common">Angels' share fungus</name>
    <name type="synonym">Baudoinia compniacensis (strain UAMH 10762)</name>
    <dbReference type="NCBI Taxonomy" id="717646"/>
    <lineage>
        <taxon>Eukaryota</taxon>
        <taxon>Fungi</taxon>
        <taxon>Dikarya</taxon>
        <taxon>Ascomycota</taxon>
        <taxon>Pezizomycotina</taxon>
        <taxon>Dothideomycetes</taxon>
        <taxon>Dothideomycetidae</taxon>
        <taxon>Mycosphaerellales</taxon>
        <taxon>Teratosphaeriaceae</taxon>
        <taxon>Baudoinia</taxon>
    </lineage>
</organism>
<dbReference type="OrthoDB" id="3533814at2759"/>
<sequence length="61" mass="6875">MSQVKWLEQSTVTEPAPLVEVDAHLEINDKYRSRLYTFGFSVALAIFTKAQRQEVFAATAA</sequence>
<dbReference type="EMBL" id="KB445558">
    <property type="protein sequence ID" value="EMC94449.1"/>
    <property type="molecule type" value="Genomic_DNA"/>
</dbReference>
<name>M2N5Y9_BAUPA</name>
<evidence type="ECO:0000313" key="2">
    <source>
        <dbReference type="Proteomes" id="UP000011761"/>
    </source>
</evidence>
<dbReference type="GeneID" id="19112760"/>
<keyword evidence="2" id="KW-1185">Reference proteome</keyword>
<gene>
    <name evidence="1" type="ORF">BAUCODRAFT_35669</name>
</gene>
<protein>
    <submittedName>
        <fullName evidence="1">Uncharacterized protein</fullName>
    </submittedName>
</protein>
<accession>M2N5Y9</accession>